<name>A0A0C3D0Q0_9AGAM</name>
<reference evidence="1 2" key="1">
    <citation type="submission" date="2014-04" db="EMBL/GenBank/DDBJ databases">
        <authorList>
            <consortium name="DOE Joint Genome Institute"/>
            <person name="Kuo A."/>
            <person name="Kohler A."/>
            <person name="Nagy L.G."/>
            <person name="Floudas D."/>
            <person name="Copeland A."/>
            <person name="Barry K.W."/>
            <person name="Cichocki N."/>
            <person name="Veneault-Fourrey C."/>
            <person name="LaButti K."/>
            <person name="Lindquist E.A."/>
            <person name="Lipzen A."/>
            <person name="Lundell T."/>
            <person name="Morin E."/>
            <person name="Murat C."/>
            <person name="Sun H."/>
            <person name="Tunlid A."/>
            <person name="Henrissat B."/>
            <person name="Grigoriev I.V."/>
            <person name="Hibbett D.S."/>
            <person name="Martin F."/>
            <person name="Nordberg H.P."/>
            <person name="Cantor M.N."/>
            <person name="Hua S.X."/>
        </authorList>
    </citation>
    <scope>NUCLEOTIDE SEQUENCE [LARGE SCALE GENOMIC DNA]</scope>
    <source>
        <strain evidence="1 2">Foug A</strain>
    </source>
</reference>
<dbReference type="Proteomes" id="UP000053989">
    <property type="component" value="Unassembled WGS sequence"/>
</dbReference>
<dbReference type="EMBL" id="KN822155">
    <property type="protein sequence ID" value="KIM54410.1"/>
    <property type="molecule type" value="Genomic_DNA"/>
</dbReference>
<proteinExistence type="predicted"/>
<evidence type="ECO:0000313" key="1">
    <source>
        <dbReference type="EMBL" id="KIM54410.1"/>
    </source>
</evidence>
<organism evidence="1 2">
    <name type="scientific">Scleroderma citrinum Foug A</name>
    <dbReference type="NCBI Taxonomy" id="1036808"/>
    <lineage>
        <taxon>Eukaryota</taxon>
        <taxon>Fungi</taxon>
        <taxon>Dikarya</taxon>
        <taxon>Basidiomycota</taxon>
        <taxon>Agaricomycotina</taxon>
        <taxon>Agaricomycetes</taxon>
        <taxon>Agaricomycetidae</taxon>
        <taxon>Boletales</taxon>
        <taxon>Sclerodermatineae</taxon>
        <taxon>Sclerodermataceae</taxon>
        <taxon>Scleroderma</taxon>
    </lineage>
</organism>
<dbReference type="HOGENOM" id="CLU_1971808_0_0_1"/>
<gene>
    <name evidence="1" type="ORF">SCLCIDRAFT_379134</name>
</gene>
<sequence>MINGKRIHTLLTLGHSALSWLLGILFNSRNMEIGNRPSFPSDNLLVITTNLLTCSAKSPTLLGPVRIVRNIIRGHLTGEPPNPPLTVYTDASCLRNEQYNTICDAGVIRRESSLEQGNPSFGQRDTV</sequence>
<dbReference type="InParanoid" id="A0A0C3D0Q0"/>
<protein>
    <submittedName>
        <fullName evidence="1">Uncharacterized protein</fullName>
    </submittedName>
</protein>
<accession>A0A0C3D0Q0</accession>
<dbReference type="AlphaFoldDB" id="A0A0C3D0Q0"/>
<keyword evidence="2" id="KW-1185">Reference proteome</keyword>
<evidence type="ECO:0000313" key="2">
    <source>
        <dbReference type="Proteomes" id="UP000053989"/>
    </source>
</evidence>
<reference evidence="2" key="2">
    <citation type="submission" date="2015-01" db="EMBL/GenBank/DDBJ databases">
        <title>Evolutionary Origins and Diversification of the Mycorrhizal Mutualists.</title>
        <authorList>
            <consortium name="DOE Joint Genome Institute"/>
            <consortium name="Mycorrhizal Genomics Consortium"/>
            <person name="Kohler A."/>
            <person name="Kuo A."/>
            <person name="Nagy L.G."/>
            <person name="Floudas D."/>
            <person name="Copeland A."/>
            <person name="Barry K.W."/>
            <person name="Cichocki N."/>
            <person name="Veneault-Fourrey C."/>
            <person name="LaButti K."/>
            <person name="Lindquist E.A."/>
            <person name="Lipzen A."/>
            <person name="Lundell T."/>
            <person name="Morin E."/>
            <person name="Murat C."/>
            <person name="Riley R."/>
            <person name="Ohm R."/>
            <person name="Sun H."/>
            <person name="Tunlid A."/>
            <person name="Henrissat B."/>
            <person name="Grigoriev I.V."/>
            <person name="Hibbett D.S."/>
            <person name="Martin F."/>
        </authorList>
    </citation>
    <scope>NUCLEOTIDE SEQUENCE [LARGE SCALE GENOMIC DNA]</scope>
    <source>
        <strain evidence="2">Foug A</strain>
    </source>
</reference>